<evidence type="ECO:0000256" key="6">
    <source>
        <dbReference type="ARBA" id="ARBA00022989"/>
    </source>
</evidence>
<evidence type="ECO:0000256" key="5">
    <source>
        <dbReference type="ARBA" id="ARBA00022692"/>
    </source>
</evidence>
<evidence type="ECO:0000256" key="8">
    <source>
        <dbReference type="PIRNR" id="PIRNR028784"/>
    </source>
</evidence>
<reference evidence="11 13" key="1">
    <citation type="submission" date="2017-04" db="EMBL/GenBank/DDBJ databases">
        <title>Staphylococcus agnetis, a potential pathogen in the broiler production.</title>
        <authorList>
            <person name="Poulsen L."/>
        </authorList>
    </citation>
    <scope>NUCLEOTIDE SEQUENCE [LARGE SCALE GENOMIC DNA]</scope>
    <source>
        <strain evidence="11 13">723_310714_2_2_spleen</strain>
    </source>
</reference>
<dbReference type="EMBL" id="CP094809">
    <property type="protein sequence ID" value="UXU56972.1"/>
    <property type="molecule type" value="Genomic_DNA"/>
</dbReference>
<evidence type="ECO:0000256" key="9">
    <source>
        <dbReference type="SAM" id="Phobius"/>
    </source>
</evidence>
<dbReference type="eggNOG" id="COG2212">
    <property type="taxonomic scope" value="Bacteria"/>
</dbReference>
<keyword evidence="3 8" id="KW-0813">Transport</keyword>
<feature type="transmembrane region" description="Helical" evidence="9">
    <location>
        <begin position="64"/>
        <end position="86"/>
    </location>
</feature>
<dbReference type="OrthoDB" id="9799958at2"/>
<keyword evidence="6 9" id="KW-1133">Transmembrane helix</keyword>
<comment type="similarity">
    <text evidence="2 8">Belongs to the CPA3 antiporters (TC 2.A.63) subunit F family.</text>
</comment>
<dbReference type="Proteomes" id="UP000646308">
    <property type="component" value="Unassembled WGS sequence"/>
</dbReference>
<name>A0A085UES4_9STAP</name>
<dbReference type="Proteomes" id="UP000195208">
    <property type="component" value="Unassembled WGS sequence"/>
</dbReference>
<dbReference type="GO" id="GO:0005886">
    <property type="term" value="C:plasma membrane"/>
    <property type="evidence" value="ECO:0007669"/>
    <property type="project" value="UniProtKB-SubCell"/>
</dbReference>
<keyword evidence="8" id="KW-0050">Antiport</keyword>
<reference evidence="10" key="2">
    <citation type="submission" date="2019-11" db="EMBL/GenBank/DDBJ databases">
        <title>Whole genome comparisons of Staphylococcus agnetis isolates from cattle and chickens.</title>
        <authorList>
            <person name="Rhoads D."/>
            <person name="Shwani A."/>
            <person name="Adkins P."/>
            <person name="Calcutt M."/>
            <person name="Middleton J."/>
        </authorList>
    </citation>
    <scope>NUCLEOTIDE SEQUENCE</scope>
    <source>
        <strain evidence="10">1387</strain>
    </source>
</reference>
<dbReference type="RefSeq" id="WP_037566390.1">
    <property type="nucleotide sequence ID" value="NZ_CP009623.1"/>
</dbReference>
<dbReference type="AlphaFoldDB" id="A0A085UES4"/>
<dbReference type="Proteomes" id="UP001065705">
    <property type="component" value="Chromosome"/>
</dbReference>
<sequence>MISTVTELLLSGALIIFAISLVVVLFRLIKGPTTADRVVAFDAISAILMSTVGVLSLLFKTFSFLDSVVLIAIISFLSSVTISRFIEGGNVFNGNNKRHH</sequence>
<feature type="transmembrane region" description="Helical" evidence="9">
    <location>
        <begin position="38"/>
        <end position="58"/>
    </location>
</feature>
<dbReference type="PIRSF" id="PIRSF028784">
    <property type="entry name" value="MrpF"/>
    <property type="match status" value="1"/>
</dbReference>
<evidence type="ECO:0000313" key="11">
    <source>
        <dbReference type="EMBL" id="OTW30881.1"/>
    </source>
</evidence>
<reference evidence="12" key="3">
    <citation type="submission" date="2022-03" db="EMBL/GenBank/DDBJ databases">
        <title>Comparative Genomics of East African Camel-Associated Staphylococcaceae spp.: Diversity and Inheritance of Traits Involved in Host-Pathogen Interactions.</title>
        <authorList>
            <person name="Akarsu H."/>
            <person name="Liljander A."/>
            <person name="Younan M."/>
            <person name="Brodard I."/>
            <person name="Glucks I."/>
            <person name="Labroussaa F."/>
            <person name="Overesch G."/>
            <person name="Kuhnert P."/>
            <person name="Perreten V."/>
            <person name="Drexler J.F."/>
            <person name="Corman V.M."/>
            <person name="Falquet L."/>
            <person name="Jores J."/>
        </authorList>
    </citation>
    <scope>NUCLEOTIDE SEQUENCE</scope>
    <source>
        <strain evidence="12">IVB6197</strain>
    </source>
</reference>
<dbReference type="GO" id="GO:0015385">
    <property type="term" value="F:sodium:proton antiporter activity"/>
    <property type="evidence" value="ECO:0007669"/>
    <property type="project" value="TreeGrafter"/>
</dbReference>
<feature type="transmembrane region" description="Helical" evidence="9">
    <location>
        <begin position="6"/>
        <end position="26"/>
    </location>
</feature>
<keyword evidence="7 8" id="KW-0472">Membrane</keyword>
<dbReference type="PANTHER" id="PTHR34702:SF1">
    <property type="entry name" value="NA(+)_H(+) ANTIPORTER SUBUNIT F"/>
    <property type="match status" value="1"/>
</dbReference>
<evidence type="ECO:0000256" key="2">
    <source>
        <dbReference type="ARBA" id="ARBA00009212"/>
    </source>
</evidence>
<proteinExistence type="inferred from homology"/>
<keyword evidence="4 8" id="KW-1003">Cell membrane</keyword>
<dbReference type="Pfam" id="PF04066">
    <property type="entry name" value="MrpF_PhaF"/>
    <property type="match status" value="1"/>
</dbReference>
<dbReference type="EMBL" id="WMFL01000058">
    <property type="protein sequence ID" value="NJI02094.1"/>
    <property type="molecule type" value="Genomic_DNA"/>
</dbReference>
<evidence type="ECO:0000313" key="12">
    <source>
        <dbReference type="EMBL" id="UXU56972.1"/>
    </source>
</evidence>
<accession>A0A085UES4</accession>
<dbReference type="InterPro" id="IPR007208">
    <property type="entry name" value="MrpF/PhaF-like"/>
</dbReference>
<gene>
    <name evidence="11" type="ORF">B9M88_07485</name>
    <name evidence="10" type="ORF">GLV84_04375</name>
    <name evidence="12" type="ORF">MUA95_10475</name>
</gene>
<dbReference type="GeneID" id="57690825"/>
<evidence type="ECO:0000256" key="1">
    <source>
        <dbReference type="ARBA" id="ARBA00004651"/>
    </source>
</evidence>
<protein>
    <submittedName>
        <fullName evidence="10">Cation:proton antiporter</fullName>
    </submittedName>
    <submittedName>
        <fullName evidence="12">Monovalent cation/H+ antiporter complex subunit F</fullName>
    </submittedName>
</protein>
<dbReference type="KEGG" id="sagq:EP23_11610"/>
<keyword evidence="8" id="KW-0406">Ion transport</keyword>
<organism evidence="10 14">
    <name type="scientific">Staphylococcus agnetis</name>
    <dbReference type="NCBI Taxonomy" id="985762"/>
    <lineage>
        <taxon>Bacteria</taxon>
        <taxon>Bacillati</taxon>
        <taxon>Bacillota</taxon>
        <taxon>Bacilli</taxon>
        <taxon>Bacillales</taxon>
        <taxon>Staphylococcaceae</taxon>
        <taxon>Staphylococcus</taxon>
    </lineage>
</organism>
<evidence type="ECO:0000313" key="10">
    <source>
        <dbReference type="EMBL" id="NJI02094.1"/>
    </source>
</evidence>
<dbReference type="PANTHER" id="PTHR34702">
    <property type="entry name" value="NA(+)/H(+) ANTIPORTER SUBUNIT F1"/>
    <property type="match status" value="1"/>
</dbReference>
<evidence type="ECO:0000256" key="4">
    <source>
        <dbReference type="ARBA" id="ARBA00022475"/>
    </source>
</evidence>
<dbReference type="EMBL" id="NEFX01000014">
    <property type="protein sequence ID" value="OTW30881.1"/>
    <property type="molecule type" value="Genomic_DNA"/>
</dbReference>
<evidence type="ECO:0000313" key="14">
    <source>
        <dbReference type="Proteomes" id="UP000646308"/>
    </source>
</evidence>
<keyword evidence="13" id="KW-1185">Reference proteome</keyword>
<evidence type="ECO:0000256" key="7">
    <source>
        <dbReference type="ARBA" id="ARBA00023136"/>
    </source>
</evidence>
<dbReference type="NCBIfam" id="NF009300">
    <property type="entry name" value="PRK12657.1"/>
    <property type="match status" value="1"/>
</dbReference>
<evidence type="ECO:0000313" key="13">
    <source>
        <dbReference type="Proteomes" id="UP000195208"/>
    </source>
</evidence>
<evidence type="ECO:0000256" key="3">
    <source>
        <dbReference type="ARBA" id="ARBA00022448"/>
    </source>
</evidence>
<keyword evidence="5 9" id="KW-0812">Transmembrane</keyword>
<comment type="subcellular location">
    <subcellularLocation>
        <location evidence="1 8">Cell membrane</location>
        <topology evidence="1 8">Multi-pass membrane protein</topology>
    </subcellularLocation>
</comment>